<dbReference type="InterPro" id="IPR021418">
    <property type="entry name" value="THO_THOC2_C"/>
</dbReference>
<feature type="compositionally biased region" description="Low complexity" evidence="6">
    <location>
        <begin position="213"/>
        <end position="223"/>
    </location>
</feature>
<evidence type="ECO:0000313" key="11">
    <source>
        <dbReference type="Proteomes" id="UP000693970"/>
    </source>
</evidence>
<evidence type="ECO:0000256" key="1">
    <source>
        <dbReference type="ARBA" id="ARBA00004123"/>
    </source>
</evidence>
<dbReference type="Pfam" id="PF11732">
    <property type="entry name" value="Thoc2"/>
    <property type="match status" value="1"/>
</dbReference>
<name>A0A9K3PKP2_9STRA</name>
<feature type="domain" description="THO complex subunit 2 N-terminal" evidence="9">
    <location>
        <begin position="15"/>
        <end position="332"/>
    </location>
</feature>
<comment type="similarity">
    <text evidence="2">Belongs to the THOC2 family.</text>
</comment>
<accession>A0A9K3PKP2</accession>
<dbReference type="Proteomes" id="UP000693970">
    <property type="component" value="Unassembled WGS sequence"/>
</dbReference>
<keyword evidence="11" id="KW-1185">Reference proteome</keyword>
<evidence type="ECO:0000259" key="8">
    <source>
        <dbReference type="Pfam" id="PF11732"/>
    </source>
</evidence>
<evidence type="ECO:0000256" key="2">
    <source>
        <dbReference type="ARBA" id="ARBA00007857"/>
    </source>
</evidence>
<evidence type="ECO:0000256" key="6">
    <source>
        <dbReference type="SAM" id="MobiDB-lite"/>
    </source>
</evidence>
<evidence type="ECO:0000313" key="10">
    <source>
        <dbReference type="EMBL" id="KAG7350306.1"/>
    </source>
</evidence>
<dbReference type="InterPro" id="IPR021726">
    <property type="entry name" value="THO_THOC2_N"/>
</dbReference>
<dbReference type="GO" id="GO:0006397">
    <property type="term" value="P:mRNA processing"/>
    <property type="evidence" value="ECO:0007669"/>
    <property type="project" value="InterPro"/>
</dbReference>
<evidence type="ECO:0000256" key="4">
    <source>
        <dbReference type="ARBA" id="ARBA00023242"/>
    </source>
</evidence>
<dbReference type="GO" id="GO:0000445">
    <property type="term" value="C:THO complex part of transcription export complex"/>
    <property type="evidence" value="ECO:0007669"/>
    <property type="project" value="TreeGrafter"/>
</dbReference>
<feature type="coiled-coil region" evidence="5">
    <location>
        <begin position="966"/>
        <end position="1029"/>
    </location>
</feature>
<feature type="compositionally biased region" description="Basic and acidic residues" evidence="6">
    <location>
        <begin position="1336"/>
        <end position="1400"/>
    </location>
</feature>
<keyword evidence="5" id="KW-0175">Coiled coil</keyword>
<dbReference type="Pfam" id="PF11262">
    <property type="entry name" value="Tho2"/>
    <property type="match status" value="1"/>
</dbReference>
<feature type="domain" description="THO complex subunitTHOC2 C-terminal" evidence="7">
    <location>
        <begin position="944"/>
        <end position="1237"/>
    </location>
</feature>
<organism evidence="10 11">
    <name type="scientific">Nitzschia inconspicua</name>
    <dbReference type="NCBI Taxonomy" id="303405"/>
    <lineage>
        <taxon>Eukaryota</taxon>
        <taxon>Sar</taxon>
        <taxon>Stramenopiles</taxon>
        <taxon>Ochrophyta</taxon>
        <taxon>Bacillariophyta</taxon>
        <taxon>Bacillariophyceae</taxon>
        <taxon>Bacillariophycidae</taxon>
        <taxon>Bacillariales</taxon>
        <taxon>Bacillariaceae</taxon>
        <taxon>Nitzschia</taxon>
    </lineage>
</organism>
<dbReference type="Pfam" id="PF16134">
    <property type="entry name" value="THOC2_N"/>
    <property type="match status" value="2"/>
</dbReference>
<dbReference type="OrthoDB" id="29024at2759"/>
<feature type="region of interest" description="Disordered" evidence="6">
    <location>
        <begin position="443"/>
        <end position="462"/>
    </location>
</feature>
<dbReference type="PANTHER" id="PTHR21597:SF0">
    <property type="entry name" value="THO COMPLEX SUBUNIT 2"/>
    <property type="match status" value="1"/>
</dbReference>
<feature type="region of interest" description="Disordered" evidence="6">
    <location>
        <begin position="204"/>
        <end position="229"/>
    </location>
</feature>
<feature type="compositionally biased region" description="Low complexity" evidence="6">
    <location>
        <begin position="63"/>
        <end position="72"/>
    </location>
</feature>
<dbReference type="EMBL" id="JAGRRH010000018">
    <property type="protein sequence ID" value="KAG7350306.1"/>
    <property type="molecule type" value="Genomic_DNA"/>
</dbReference>
<feature type="compositionally biased region" description="Low complexity" evidence="6">
    <location>
        <begin position="155"/>
        <end position="165"/>
    </location>
</feature>
<evidence type="ECO:0000256" key="3">
    <source>
        <dbReference type="ARBA" id="ARBA00019596"/>
    </source>
</evidence>
<feature type="region of interest" description="Disordered" evidence="6">
    <location>
        <begin position="52"/>
        <end position="72"/>
    </location>
</feature>
<feature type="compositionally biased region" description="Basic and acidic residues" evidence="6">
    <location>
        <begin position="1293"/>
        <end position="1307"/>
    </location>
</feature>
<feature type="compositionally biased region" description="Basic and acidic residues" evidence="6">
    <location>
        <begin position="1417"/>
        <end position="1434"/>
    </location>
</feature>
<feature type="domain" description="THO complex subunitTHOC2 N-terminal" evidence="8">
    <location>
        <begin position="622"/>
        <end position="700"/>
    </location>
</feature>
<dbReference type="InterPro" id="IPR040007">
    <property type="entry name" value="Tho2"/>
</dbReference>
<proteinExistence type="inferred from homology"/>
<reference evidence="10" key="2">
    <citation type="submission" date="2021-04" db="EMBL/GenBank/DDBJ databases">
        <authorList>
            <person name="Podell S."/>
        </authorList>
    </citation>
    <scope>NUCLEOTIDE SEQUENCE</scope>
    <source>
        <strain evidence="10">Hildebrandi</strain>
    </source>
</reference>
<gene>
    <name evidence="10" type="ORF">IV203_009666</name>
</gene>
<feature type="domain" description="THO complex subunit 2 N-terminal" evidence="9">
    <location>
        <begin position="490"/>
        <end position="620"/>
    </location>
</feature>
<feature type="compositionally biased region" description="Polar residues" evidence="6">
    <location>
        <begin position="448"/>
        <end position="458"/>
    </location>
</feature>
<dbReference type="GO" id="GO:0006406">
    <property type="term" value="P:mRNA export from nucleus"/>
    <property type="evidence" value="ECO:0007669"/>
    <property type="project" value="InterPro"/>
</dbReference>
<keyword evidence="4" id="KW-0539">Nucleus</keyword>
<dbReference type="PANTHER" id="PTHR21597">
    <property type="entry name" value="THO2 PROTEIN"/>
    <property type="match status" value="1"/>
</dbReference>
<evidence type="ECO:0000259" key="7">
    <source>
        <dbReference type="Pfam" id="PF11262"/>
    </source>
</evidence>
<feature type="region of interest" description="Disordered" evidence="6">
    <location>
        <begin position="1279"/>
        <end position="1470"/>
    </location>
</feature>
<evidence type="ECO:0000259" key="9">
    <source>
        <dbReference type="Pfam" id="PF16134"/>
    </source>
</evidence>
<sequence length="1470" mass="166220">MATASASAPFQLPTASEIVAAAIQTTTNSHDNNRTKSDESCHQLLLQCLRKSRNKRANRDESSSSPSSLSSSPLSLAQLLQANLYPSILERLEWNFSSSSSRLASSPSKPIEDLTKRLRMYNTQLNYKQQKYNLLQEESEGYAKVLQFLLQLDQQHHPNNNNNNENENENESTSNRLLHLIGSFELDPNRVLDLVMDTLEETIHRQHHPSPPQQQQQNNQPRSPLEHPYSSNHVQRLLSIIQTFPMHKIASLISFKLKQTTTTNTTTTTTTTTLDTTVAPTNNDNTASGVDTNTQTKKFLTTVALLVQEEALDLSTLVQFLGPVDGPIETAYTAFWVKEKATILSLTRVSLTGSSNKPNDDPKQLQNAQTFQTLLQPLENNPVLYVLLLLIQYPRNWNNQVKPFLSDKTWSQLCCLFPDAFGSAICNVAKSVVDQWYDEHTHSRPHLQDTTSSPSTGTDVADDDDDQKLVLSKMIESLWEPLACTVQSGCISHRPDLFCQICRILKTELEKVMMSKNFEQEHFSSYMYDFFSRFLVPSISLFPSNPAITTELWSVLQLLPYPIRYKLYNEWKGLGLGRSGISSLEGGKPLPNVLSEVEAGKAARYVLKRLSKDNIRDMSRQLAKVTHANPLVVYATILDQIESYDNMVEVMVEAQRFVNPLGLDVLAYCILGRLSGSSGAVNRSRLKEDGVNVSQWLQSLETFTGEFFKRRPFVELQGILSYLMKRLMDGHVMELGVLKTLLKVAGGFDFADYSPAESLSENQLYGRAGSLTLKKETMSFGIMEQTNPRAAENIKKVLQTDGRGVSLLILIAQARDRILFDSKRGNSKNIKLAGNLYDSCQVVLAILLEFLTTDNASIDRGQQQQQQLPDQSSSMFLKFLPSLQDLHNSFGLDFETAWSLSRAAAKTLSSGESDGSSSSATGRYILTSDICKEFSDCFPEVMLDHVTPRLLEFFQKNASYDIFCPNDIYSSEIERVEKELERIRATNTSAAKQDSGRTDTLQIVLDQLKNDIRSQDEHVKDTLKQLEEEKSSFFASEDVSQEGSSLFLIRCVFPRSLLSPDDAMYSAAFVFHLHKVWTPGFSTIHFLDELIALVSGAFFGLTEGEAANLAVLLWQCWKVLSKWRYDEGIFDKEVLGKPGSQVVEMLESGEKTSKSISYNDFTQFYRNWHSALGTALVGCLTSTEYMHIRSGLLILTRLVDVFPTRPQMGARILQALSPLQDENTSRPDIRASANAYGMMLLKARDDGKWVEEDEADAKARAEKDAEAAIERKRRLEQNFQELERDSNQITEEIGPRDRFDRQRDGKTPRASTQADSDGGRQPTGRVTGPSSSRLNDTSRQEGREFPRDRMRDDRDYRPPREDEPREREHRADDRGRGRLDAGDWRRDGSNNLRDDRRWQREAPSGRSIKRSRPSSPESDRETDRANPKRQRLESEVYSSGRGRSDPSPPPRRVRRESPEPPLPRSRRSRR</sequence>
<reference evidence="10" key="1">
    <citation type="journal article" date="2021" name="Sci. Rep.">
        <title>Diploid genomic architecture of Nitzschia inconspicua, an elite biomass production diatom.</title>
        <authorList>
            <person name="Oliver A."/>
            <person name="Podell S."/>
            <person name="Pinowska A."/>
            <person name="Traller J.C."/>
            <person name="Smith S.R."/>
            <person name="McClure R."/>
            <person name="Beliaev A."/>
            <person name="Bohutskyi P."/>
            <person name="Hill E.A."/>
            <person name="Rabines A."/>
            <person name="Zheng H."/>
            <person name="Allen L.Z."/>
            <person name="Kuo A."/>
            <person name="Grigoriev I.V."/>
            <person name="Allen A.E."/>
            <person name="Hazlebeck D."/>
            <person name="Allen E.E."/>
        </authorList>
    </citation>
    <scope>NUCLEOTIDE SEQUENCE</scope>
    <source>
        <strain evidence="10">Hildebrandi</strain>
    </source>
</reference>
<dbReference type="GO" id="GO:0003729">
    <property type="term" value="F:mRNA binding"/>
    <property type="evidence" value="ECO:0007669"/>
    <property type="project" value="TreeGrafter"/>
</dbReference>
<feature type="region of interest" description="Disordered" evidence="6">
    <location>
        <begin position="155"/>
        <end position="174"/>
    </location>
</feature>
<protein>
    <recommendedName>
        <fullName evidence="3">THO complex subunit 2</fullName>
    </recommendedName>
</protein>
<comment type="caution">
    <text evidence="10">The sequence shown here is derived from an EMBL/GenBank/DDBJ whole genome shotgun (WGS) entry which is preliminary data.</text>
</comment>
<comment type="subcellular location">
    <subcellularLocation>
        <location evidence="1">Nucleus</location>
    </subcellularLocation>
</comment>
<dbReference type="InterPro" id="IPR032302">
    <property type="entry name" value="THOC2_N"/>
</dbReference>
<evidence type="ECO:0000256" key="5">
    <source>
        <dbReference type="SAM" id="Coils"/>
    </source>
</evidence>